<gene>
    <name evidence="2" type="ORF">C7B65_17875</name>
</gene>
<sequence length="138" mass="15454">MQPYSTSFREKVVQAYQVGNTSVRKVAARFDVSKAFVQKMLKQQEVAGHLTPGKPGGGMKGKLAGREVQLAEMVEQHPDATLVEYCEYWGETHQQWVSASTMCRALQKAELTRKKRLYAARKPRLNESKSYAASTGSK</sequence>
<dbReference type="InterPro" id="IPR009057">
    <property type="entry name" value="Homeodomain-like_sf"/>
</dbReference>
<reference evidence="2 3" key="1">
    <citation type="submission" date="2018-02" db="EMBL/GenBank/DDBJ databases">
        <authorList>
            <person name="Cohen D.B."/>
            <person name="Kent A.D."/>
        </authorList>
    </citation>
    <scope>NUCLEOTIDE SEQUENCE [LARGE SCALE GENOMIC DNA]</scope>
    <source>
        <strain evidence="2 3">ULC007</strain>
    </source>
</reference>
<dbReference type="Pfam" id="PF01710">
    <property type="entry name" value="HTH_Tnp_IS630"/>
    <property type="match status" value="1"/>
</dbReference>
<dbReference type="Gene3D" id="1.10.10.10">
    <property type="entry name" value="Winged helix-like DNA-binding domain superfamily/Winged helix DNA-binding domain"/>
    <property type="match status" value="1"/>
</dbReference>
<proteinExistence type="predicted"/>
<dbReference type="OrthoDB" id="5511915at2"/>
<evidence type="ECO:0000313" key="2">
    <source>
        <dbReference type="EMBL" id="PSB17667.1"/>
    </source>
</evidence>
<dbReference type="InterPro" id="IPR036388">
    <property type="entry name" value="WH-like_DNA-bd_sf"/>
</dbReference>
<evidence type="ECO:0000259" key="1">
    <source>
        <dbReference type="Pfam" id="PF01710"/>
    </source>
</evidence>
<dbReference type="AlphaFoldDB" id="A0A2T1DB32"/>
<feature type="domain" description="Transposase Synechocystis PCC 6803" evidence="1">
    <location>
        <begin position="4"/>
        <end position="123"/>
    </location>
</feature>
<dbReference type="EMBL" id="PVWG01000025">
    <property type="protein sequence ID" value="PSB17667.1"/>
    <property type="molecule type" value="Genomic_DNA"/>
</dbReference>
<reference evidence="2 3" key="2">
    <citation type="submission" date="2018-03" db="EMBL/GenBank/DDBJ databases">
        <title>The ancient ancestry and fast evolution of plastids.</title>
        <authorList>
            <person name="Moore K.R."/>
            <person name="Magnabosco C."/>
            <person name="Momper L."/>
            <person name="Gold D.A."/>
            <person name="Bosak T."/>
            <person name="Fournier G.P."/>
        </authorList>
    </citation>
    <scope>NUCLEOTIDE SEQUENCE [LARGE SCALE GENOMIC DNA]</scope>
    <source>
        <strain evidence="2 3">ULC007</strain>
    </source>
</reference>
<dbReference type="InterPro" id="IPR002622">
    <property type="entry name" value="Transposase_14"/>
</dbReference>
<comment type="caution">
    <text evidence="2">The sequence shown here is derived from an EMBL/GenBank/DDBJ whole genome shotgun (WGS) entry which is preliminary data.</text>
</comment>
<evidence type="ECO:0000313" key="3">
    <source>
        <dbReference type="Proteomes" id="UP000238634"/>
    </source>
</evidence>
<protein>
    <submittedName>
        <fullName evidence="2">Transposase</fullName>
    </submittedName>
</protein>
<keyword evidence="3" id="KW-1185">Reference proteome</keyword>
<dbReference type="RefSeq" id="WP_073072300.1">
    <property type="nucleotide sequence ID" value="NZ_MPPI01000015.1"/>
</dbReference>
<dbReference type="STRING" id="1920490.GCA_001895925_04896"/>
<name>A0A2T1DB32_9CYAN</name>
<dbReference type="SUPFAM" id="SSF46689">
    <property type="entry name" value="Homeodomain-like"/>
    <property type="match status" value="1"/>
</dbReference>
<organism evidence="2 3">
    <name type="scientific">Phormidesmis priestleyi ULC007</name>
    <dbReference type="NCBI Taxonomy" id="1920490"/>
    <lineage>
        <taxon>Bacteria</taxon>
        <taxon>Bacillati</taxon>
        <taxon>Cyanobacteriota</taxon>
        <taxon>Cyanophyceae</taxon>
        <taxon>Leptolyngbyales</taxon>
        <taxon>Leptolyngbyaceae</taxon>
        <taxon>Phormidesmis</taxon>
    </lineage>
</organism>
<accession>A0A2T1DB32</accession>
<dbReference type="Proteomes" id="UP000238634">
    <property type="component" value="Unassembled WGS sequence"/>
</dbReference>